<dbReference type="AlphaFoldDB" id="A0A9D1Z8S5"/>
<gene>
    <name evidence="1" type="ORF">H9728_03730</name>
</gene>
<dbReference type="EMBL" id="DXCO01000029">
    <property type="protein sequence ID" value="HIY78132.1"/>
    <property type="molecule type" value="Genomic_DNA"/>
</dbReference>
<accession>A0A9D1Z8S5</accession>
<evidence type="ECO:0000313" key="2">
    <source>
        <dbReference type="Proteomes" id="UP000824135"/>
    </source>
</evidence>
<name>A0A9D1Z8S5_9FIRM</name>
<organism evidence="1 2">
    <name type="scientific">Candidatus Borkfalkia excrementavium</name>
    <dbReference type="NCBI Taxonomy" id="2838505"/>
    <lineage>
        <taxon>Bacteria</taxon>
        <taxon>Bacillati</taxon>
        <taxon>Bacillota</taxon>
        <taxon>Clostridia</taxon>
        <taxon>Christensenellales</taxon>
        <taxon>Christensenellaceae</taxon>
        <taxon>Candidatus Borkfalkia</taxon>
    </lineage>
</organism>
<sequence>MKKIAVVEDDEYIGNMLCEFLREKAVRSLFYGRKRPRVHGARAFHRQTFRRTDRREHRCFLVGGAAFCPHEIMSFYAGICTERAFFGAKLSNISCNFSIVMV</sequence>
<reference evidence="1" key="2">
    <citation type="submission" date="2021-04" db="EMBL/GenBank/DDBJ databases">
        <authorList>
            <person name="Gilroy R."/>
        </authorList>
    </citation>
    <scope>NUCLEOTIDE SEQUENCE</scope>
    <source>
        <strain evidence="1">CHK199-9574</strain>
    </source>
</reference>
<evidence type="ECO:0000313" key="1">
    <source>
        <dbReference type="EMBL" id="HIY78132.1"/>
    </source>
</evidence>
<dbReference type="Proteomes" id="UP000824135">
    <property type="component" value="Unassembled WGS sequence"/>
</dbReference>
<proteinExistence type="predicted"/>
<comment type="caution">
    <text evidence="1">The sequence shown here is derived from an EMBL/GenBank/DDBJ whole genome shotgun (WGS) entry which is preliminary data.</text>
</comment>
<protein>
    <submittedName>
        <fullName evidence="1">Uncharacterized protein</fullName>
    </submittedName>
</protein>
<reference evidence="1" key="1">
    <citation type="journal article" date="2021" name="PeerJ">
        <title>Extensive microbial diversity within the chicken gut microbiome revealed by metagenomics and culture.</title>
        <authorList>
            <person name="Gilroy R."/>
            <person name="Ravi A."/>
            <person name="Getino M."/>
            <person name="Pursley I."/>
            <person name="Horton D.L."/>
            <person name="Alikhan N.F."/>
            <person name="Baker D."/>
            <person name="Gharbi K."/>
            <person name="Hall N."/>
            <person name="Watson M."/>
            <person name="Adriaenssens E.M."/>
            <person name="Foster-Nyarko E."/>
            <person name="Jarju S."/>
            <person name="Secka A."/>
            <person name="Antonio M."/>
            <person name="Oren A."/>
            <person name="Chaudhuri R.R."/>
            <person name="La Ragione R."/>
            <person name="Hildebrand F."/>
            <person name="Pallen M.J."/>
        </authorList>
    </citation>
    <scope>NUCLEOTIDE SEQUENCE</scope>
    <source>
        <strain evidence="1">CHK199-9574</strain>
    </source>
</reference>